<evidence type="ECO:0000313" key="2">
    <source>
        <dbReference type="EMBL" id="TYS49941.1"/>
    </source>
</evidence>
<organism evidence="2 3">
    <name type="scientific">Bacillus infantis</name>
    <dbReference type="NCBI Taxonomy" id="324767"/>
    <lineage>
        <taxon>Bacteria</taxon>
        <taxon>Bacillati</taxon>
        <taxon>Bacillota</taxon>
        <taxon>Bacilli</taxon>
        <taxon>Bacillales</taxon>
        <taxon>Bacillaceae</taxon>
        <taxon>Bacillus</taxon>
    </lineage>
</organism>
<sequence>MKNIKWPLIFFAVAAAACIMGVGISIAEKSIFGVIACIAALVLVMGFGFKTKKKMRENGLL</sequence>
<dbReference type="Proteomes" id="UP000322139">
    <property type="component" value="Unassembled WGS sequence"/>
</dbReference>
<dbReference type="InterPro" id="IPR035211">
    <property type="entry name" value="DUF5325"/>
</dbReference>
<reference evidence="2 3" key="1">
    <citation type="submission" date="2019-08" db="EMBL/GenBank/DDBJ databases">
        <title>Bacillus genomes from the desert of Cuatro Cienegas, Coahuila.</title>
        <authorList>
            <person name="Olmedo-Alvarez G."/>
        </authorList>
    </citation>
    <scope>NUCLEOTIDE SEQUENCE [LARGE SCALE GENOMIC DNA]</scope>
    <source>
        <strain evidence="2 3">CH446_14T</strain>
    </source>
</reference>
<evidence type="ECO:0000313" key="3">
    <source>
        <dbReference type="Proteomes" id="UP000322139"/>
    </source>
</evidence>
<feature type="transmembrane region" description="Helical" evidence="1">
    <location>
        <begin position="31"/>
        <end position="49"/>
    </location>
</feature>
<dbReference type="EMBL" id="VTER01000003">
    <property type="protein sequence ID" value="TYS49941.1"/>
    <property type="molecule type" value="Genomic_DNA"/>
</dbReference>
<accession>A0A5D4RHY7</accession>
<dbReference type="AlphaFoldDB" id="A0A5D4RHY7"/>
<gene>
    <name evidence="2" type="ORF">FZD51_05100</name>
</gene>
<evidence type="ECO:0000256" key="1">
    <source>
        <dbReference type="SAM" id="Phobius"/>
    </source>
</evidence>
<comment type="caution">
    <text evidence="2">The sequence shown here is derived from an EMBL/GenBank/DDBJ whole genome shotgun (WGS) entry which is preliminary data.</text>
</comment>
<dbReference type="Pfam" id="PF17259">
    <property type="entry name" value="DUF5325"/>
    <property type="match status" value="1"/>
</dbReference>
<dbReference type="PROSITE" id="PS51257">
    <property type="entry name" value="PROKAR_LIPOPROTEIN"/>
    <property type="match status" value="1"/>
</dbReference>
<name>A0A5D4RHY7_9BACI</name>
<keyword evidence="1" id="KW-0812">Transmembrane</keyword>
<keyword evidence="1" id="KW-1133">Transmembrane helix</keyword>
<keyword evidence="1" id="KW-0472">Membrane</keyword>
<evidence type="ECO:0008006" key="4">
    <source>
        <dbReference type="Google" id="ProtNLM"/>
    </source>
</evidence>
<proteinExistence type="predicted"/>
<dbReference type="RefSeq" id="WP_148973775.1">
    <property type="nucleotide sequence ID" value="NZ_VTER01000003.1"/>
</dbReference>
<protein>
    <recommendedName>
        <fullName evidence="4">YlaF family protein</fullName>
    </recommendedName>
</protein>